<evidence type="ECO:0000313" key="2">
    <source>
        <dbReference type="Proteomes" id="UP001164539"/>
    </source>
</evidence>
<protein>
    <submittedName>
        <fullName evidence="1">DNA-binding RHL1-like protein</fullName>
    </submittedName>
</protein>
<evidence type="ECO:0000313" key="1">
    <source>
        <dbReference type="EMBL" id="KAJ4713682.1"/>
    </source>
</evidence>
<proteinExistence type="predicted"/>
<dbReference type="EMBL" id="CM051401">
    <property type="protein sequence ID" value="KAJ4713682.1"/>
    <property type="molecule type" value="Genomic_DNA"/>
</dbReference>
<keyword evidence="2" id="KW-1185">Reference proteome</keyword>
<accession>A0ACC1XS08</accession>
<sequence>MKLFGTIVYPKNRYLTLQFSRGGKNVMCEDYFDNMIVFSDAWWIGKEEENPDEVQLDFPKDLSEGQQLEYEFKGGAGEASVNKQVFPKMEMQDFKEQSPETESEDEFSDVEKKLKEKMEVTPIRHSERTSGKKFRFAEVSSEDDPDGSDADTSEEKGKKTDEPNHIVLDIDHDAAAEKNDSPQTYSIIYTFSE</sequence>
<gene>
    <name evidence="1" type="ORF">OWV82_015737</name>
</gene>
<dbReference type="Proteomes" id="UP001164539">
    <property type="component" value="Chromosome 8"/>
</dbReference>
<name>A0ACC1XS08_MELAZ</name>
<comment type="caution">
    <text evidence="1">The sequence shown here is derived from an EMBL/GenBank/DDBJ whole genome shotgun (WGS) entry which is preliminary data.</text>
</comment>
<organism evidence="1 2">
    <name type="scientific">Melia azedarach</name>
    <name type="common">Chinaberry tree</name>
    <dbReference type="NCBI Taxonomy" id="155640"/>
    <lineage>
        <taxon>Eukaryota</taxon>
        <taxon>Viridiplantae</taxon>
        <taxon>Streptophyta</taxon>
        <taxon>Embryophyta</taxon>
        <taxon>Tracheophyta</taxon>
        <taxon>Spermatophyta</taxon>
        <taxon>Magnoliopsida</taxon>
        <taxon>eudicotyledons</taxon>
        <taxon>Gunneridae</taxon>
        <taxon>Pentapetalae</taxon>
        <taxon>rosids</taxon>
        <taxon>malvids</taxon>
        <taxon>Sapindales</taxon>
        <taxon>Meliaceae</taxon>
        <taxon>Melia</taxon>
    </lineage>
</organism>
<reference evidence="1 2" key="1">
    <citation type="journal article" date="2023" name="Science">
        <title>Complex scaffold remodeling in plant triterpene biosynthesis.</title>
        <authorList>
            <person name="De La Pena R."/>
            <person name="Hodgson H."/>
            <person name="Liu J.C."/>
            <person name="Stephenson M.J."/>
            <person name="Martin A.C."/>
            <person name="Owen C."/>
            <person name="Harkess A."/>
            <person name="Leebens-Mack J."/>
            <person name="Jimenez L.E."/>
            <person name="Osbourn A."/>
            <person name="Sattely E.S."/>
        </authorList>
    </citation>
    <scope>NUCLEOTIDE SEQUENCE [LARGE SCALE GENOMIC DNA]</scope>
    <source>
        <strain evidence="2">cv. JPN11</strain>
        <tissue evidence="1">Leaf</tissue>
    </source>
</reference>